<dbReference type="Proteomes" id="UP000199532">
    <property type="component" value="Unassembled WGS sequence"/>
</dbReference>
<dbReference type="Pfam" id="PF03683">
    <property type="entry name" value="UPF0175"/>
    <property type="match status" value="1"/>
</dbReference>
<dbReference type="RefSeq" id="WP_090333875.1">
    <property type="nucleotide sequence ID" value="NZ_FNXY01000002.1"/>
</dbReference>
<gene>
    <name evidence="1" type="ORF">SAMN04487995_1422</name>
</gene>
<dbReference type="STRING" id="408657.SAMN04487995_1422"/>
<evidence type="ECO:0000313" key="1">
    <source>
        <dbReference type="EMBL" id="SEI57156.1"/>
    </source>
</evidence>
<keyword evidence="2" id="KW-1185">Reference proteome</keyword>
<protein>
    <submittedName>
        <fullName evidence="1">Uncharacterized protein family (UPF0175)</fullName>
    </submittedName>
</protein>
<name>A0A1H6RRS4_9BACT</name>
<dbReference type="OrthoDB" id="5771572at2"/>
<accession>A0A1H6RRS4</accession>
<evidence type="ECO:0000313" key="2">
    <source>
        <dbReference type="Proteomes" id="UP000199532"/>
    </source>
</evidence>
<proteinExistence type="predicted"/>
<dbReference type="InterPro" id="IPR005368">
    <property type="entry name" value="UPF0175"/>
</dbReference>
<dbReference type="AlphaFoldDB" id="A0A1H6RRS4"/>
<sequence length="115" mass="12902">MKTLTINLPENFEKEKVLLSIAGQLYQQGALSAKQATDLAGVTMNEFVYSTLADDDPLKSMISNPDDKNLSFEDRIEKLKTKQGYKGLNKEKLEALRDAIDIQEPLEVLLSQLTK</sequence>
<reference evidence="1 2" key="1">
    <citation type="submission" date="2016-10" db="EMBL/GenBank/DDBJ databases">
        <authorList>
            <person name="de Groot N.N."/>
        </authorList>
    </citation>
    <scope>NUCLEOTIDE SEQUENCE [LARGE SCALE GENOMIC DNA]</scope>
    <source>
        <strain evidence="1 2">DSM 19938</strain>
    </source>
</reference>
<dbReference type="EMBL" id="FNXY01000002">
    <property type="protein sequence ID" value="SEI57156.1"/>
    <property type="molecule type" value="Genomic_DNA"/>
</dbReference>
<organism evidence="1 2">
    <name type="scientific">Dyadobacter koreensis</name>
    <dbReference type="NCBI Taxonomy" id="408657"/>
    <lineage>
        <taxon>Bacteria</taxon>
        <taxon>Pseudomonadati</taxon>
        <taxon>Bacteroidota</taxon>
        <taxon>Cytophagia</taxon>
        <taxon>Cytophagales</taxon>
        <taxon>Spirosomataceae</taxon>
        <taxon>Dyadobacter</taxon>
    </lineage>
</organism>